<dbReference type="Gene3D" id="3.60.110.10">
    <property type="entry name" value="Carbon-nitrogen hydrolase"/>
    <property type="match status" value="1"/>
</dbReference>
<keyword evidence="2" id="KW-0378">Hydrolase</keyword>
<dbReference type="PANTHER" id="PTHR23088:SF27">
    <property type="entry name" value="DEAMINATED GLUTATHIONE AMIDASE"/>
    <property type="match status" value="1"/>
</dbReference>
<keyword evidence="3" id="KW-1185">Reference proteome</keyword>
<evidence type="ECO:0000313" key="2">
    <source>
        <dbReference type="EMBL" id="WFD02305.1"/>
    </source>
</evidence>
<dbReference type="EMBL" id="CP119934">
    <property type="protein sequence ID" value="WFD02305.1"/>
    <property type="molecule type" value="Genomic_DNA"/>
</dbReference>
<sequence>MKVAVTQMTSGGAIRDNLSVAVQLIARAASAGVKAVFLPEATDFIAPPDVAPALTRSADNRAFVEGVCEAAKTNAVWVSVGIHEVPEKDEKRCYNTQLLIDQGGAIRARYHIDLEGLERPAP</sequence>
<name>A0AAF0DZM1_9BASI</name>
<organism evidence="2 3">
    <name type="scientific">Malassezia obtusa</name>
    <dbReference type="NCBI Taxonomy" id="76774"/>
    <lineage>
        <taxon>Eukaryota</taxon>
        <taxon>Fungi</taxon>
        <taxon>Dikarya</taxon>
        <taxon>Basidiomycota</taxon>
        <taxon>Ustilaginomycotina</taxon>
        <taxon>Malasseziomycetes</taxon>
        <taxon>Malasseziales</taxon>
        <taxon>Malasseziaceae</taxon>
        <taxon>Malassezia</taxon>
    </lineage>
</organism>
<dbReference type="PROSITE" id="PS50263">
    <property type="entry name" value="CN_HYDROLASE"/>
    <property type="match status" value="1"/>
</dbReference>
<dbReference type="Proteomes" id="UP001214603">
    <property type="component" value="Chromosome 1"/>
</dbReference>
<dbReference type="EC" id="3.5.1.6" evidence="2"/>
<evidence type="ECO:0000259" key="1">
    <source>
        <dbReference type="PROSITE" id="PS50263"/>
    </source>
</evidence>
<dbReference type="AlphaFoldDB" id="A0AAF0DZM1"/>
<dbReference type="PANTHER" id="PTHR23088">
    <property type="entry name" value="NITRILASE-RELATED"/>
    <property type="match status" value="1"/>
</dbReference>
<dbReference type="GO" id="GO:0003837">
    <property type="term" value="F:beta-ureidopropionase activity"/>
    <property type="evidence" value="ECO:0007669"/>
    <property type="project" value="UniProtKB-EC"/>
</dbReference>
<dbReference type="SUPFAM" id="SSF56317">
    <property type="entry name" value="Carbon-nitrogen hydrolase"/>
    <property type="match status" value="1"/>
</dbReference>
<reference evidence="2" key="1">
    <citation type="submission" date="2023-03" db="EMBL/GenBank/DDBJ databases">
        <title>Mating type loci evolution in Malassezia.</title>
        <authorList>
            <person name="Coelho M.A."/>
        </authorList>
    </citation>
    <scope>NUCLEOTIDE SEQUENCE</scope>
    <source>
        <strain evidence="2">CBS 7876</strain>
    </source>
</reference>
<protein>
    <submittedName>
        <fullName evidence="2">Beta-ureidopropionase</fullName>
        <ecNumber evidence="2">3.5.1.6</ecNumber>
    </submittedName>
</protein>
<dbReference type="InterPro" id="IPR003010">
    <property type="entry name" value="C-N_Hydrolase"/>
</dbReference>
<feature type="domain" description="CN hydrolase" evidence="1">
    <location>
        <begin position="1"/>
        <end position="122"/>
    </location>
</feature>
<evidence type="ECO:0000313" key="3">
    <source>
        <dbReference type="Proteomes" id="UP001214603"/>
    </source>
</evidence>
<gene>
    <name evidence="2" type="primary">NIT2</name>
    <name evidence="2" type="ORF">MOBT1_000987</name>
</gene>
<dbReference type="InterPro" id="IPR036526">
    <property type="entry name" value="C-N_Hydrolase_sf"/>
</dbReference>
<accession>A0AAF0DZM1</accession>
<proteinExistence type="predicted"/>
<dbReference type="Pfam" id="PF00795">
    <property type="entry name" value="CN_hydrolase"/>
    <property type="match status" value="1"/>
</dbReference>